<dbReference type="EMBL" id="LMTR01000094">
    <property type="protein sequence ID" value="KWT64134.1"/>
    <property type="molecule type" value="Genomic_DNA"/>
</dbReference>
<reference evidence="2 3" key="1">
    <citation type="submission" date="2015-10" db="EMBL/GenBank/DDBJ databases">
        <title>Transcriptomic analysis of a linuron degrading triple-species bacterial consortium.</title>
        <authorList>
            <person name="Albers P."/>
        </authorList>
    </citation>
    <scope>NUCLEOTIDE SEQUENCE [LARGE SCALE GENOMIC DNA]</scope>
    <source>
        <strain evidence="2 3">WDL6</strain>
    </source>
</reference>
<evidence type="ECO:0008006" key="4">
    <source>
        <dbReference type="Google" id="ProtNLM"/>
    </source>
</evidence>
<organism evidence="2 3">
    <name type="scientific">Hyphomicrobium sulfonivorans</name>
    <dbReference type="NCBI Taxonomy" id="121290"/>
    <lineage>
        <taxon>Bacteria</taxon>
        <taxon>Pseudomonadati</taxon>
        <taxon>Pseudomonadota</taxon>
        <taxon>Alphaproteobacteria</taxon>
        <taxon>Hyphomicrobiales</taxon>
        <taxon>Hyphomicrobiaceae</taxon>
        <taxon>Hyphomicrobium</taxon>
    </lineage>
</organism>
<dbReference type="STRING" id="121290.APY04_3398"/>
<keyword evidence="1" id="KW-1133">Transmembrane helix</keyword>
<dbReference type="OrthoDB" id="5969911at2"/>
<keyword evidence="1" id="KW-0472">Membrane</keyword>
<dbReference type="PATRIC" id="fig|121290.4.peg.1760"/>
<proteinExistence type="predicted"/>
<dbReference type="Proteomes" id="UP000059074">
    <property type="component" value="Unassembled WGS sequence"/>
</dbReference>
<gene>
    <name evidence="2" type="ORF">APY04_3398</name>
</gene>
<accession>A0A109B8P6</accession>
<dbReference type="AlphaFoldDB" id="A0A109B8P6"/>
<keyword evidence="1" id="KW-0812">Transmembrane</keyword>
<evidence type="ECO:0000256" key="1">
    <source>
        <dbReference type="SAM" id="Phobius"/>
    </source>
</evidence>
<protein>
    <recommendedName>
        <fullName evidence="4">DUF3592 domain-containing protein</fullName>
    </recommendedName>
</protein>
<evidence type="ECO:0000313" key="3">
    <source>
        <dbReference type="Proteomes" id="UP000059074"/>
    </source>
</evidence>
<comment type="caution">
    <text evidence="2">The sequence shown here is derived from an EMBL/GenBank/DDBJ whole genome shotgun (WGS) entry which is preliminary data.</text>
</comment>
<evidence type="ECO:0000313" key="2">
    <source>
        <dbReference type="EMBL" id="KWT64134.1"/>
    </source>
</evidence>
<dbReference type="RefSeq" id="WP_068464994.1">
    <property type="nucleotide sequence ID" value="NZ_LMTR01000094.1"/>
</dbReference>
<name>A0A109B8P6_HYPSL</name>
<feature type="transmembrane region" description="Helical" evidence="1">
    <location>
        <begin position="107"/>
        <end position="128"/>
    </location>
</feature>
<keyword evidence="3" id="KW-1185">Reference proteome</keyword>
<sequence length="135" mass="15047">MPVAIALFASMLAVWYGHTYWLIVADEGSAKALSVTPESEPKLGKIVVGARERYFARYSFRDGDGRLHTTRQAISHSRFEALSQGDAWLTVYYSRVRPEVSAIDLQAVQQLAVILAAIAALAWIWVIVRLARATR</sequence>